<feature type="repeat" description="TPR" evidence="5">
    <location>
        <begin position="755"/>
        <end position="788"/>
    </location>
</feature>
<dbReference type="PANTHER" id="PTHR43289:SF34">
    <property type="entry name" value="SERINE_THREONINE-PROTEIN KINASE YBDM-RELATED"/>
    <property type="match status" value="1"/>
</dbReference>
<proteinExistence type="predicted"/>
<dbReference type="SMART" id="SM00028">
    <property type="entry name" value="TPR"/>
    <property type="match status" value="5"/>
</dbReference>
<evidence type="ECO:0000256" key="2">
    <source>
        <dbReference type="ARBA" id="ARBA00022741"/>
    </source>
</evidence>
<reference evidence="9 10" key="1">
    <citation type="submission" date="2023-12" db="EMBL/GenBank/DDBJ databases">
        <title>the genome sequence of Hyalangium sp. s54d21.</title>
        <authorList>
            <person name="Zhang X."/>
        </authorList>
    </citation>
    <scope>NUCLEOTIDE SEQUENCE [LARGE SCALE GENOMIC DNA]</scope>
    <source>
        <strain evidence="10">s54d21</strain>
    </source>
</reference>
<dbReference type="InterPro" id="IPR011990">
    <property type="entry name" value="TPR-like_helical_dom_sf"/>
</dbReference>
<dbReference type="RefSeq" id="WP_321546238.1">
    <property type="nucleotide sequence ID" value="NZ_JAXIVS010000004.1"/>
</dbReference>
<accession>A0ABU5H400</accession>
<dbReference type="EMBL" id="JAXIVS010000004">
    <property type="protein sequence ID" value="MDY7227517.1"/>
    <property type="molecule type" value="Genomic_DNA"/>
</dbReference>
<protein>
    <submittedName>
        <fullName evidence="9">Serine/threonine-protein kinase</fullName>
        <ecNumber evidence="9">2.7.11.1</ecNumber>
    </submittedName>
</protein>
<evidence type="ECO:0000256" key="5">
    <source>
        <dbReference type="PROSITE-ProRule" id="PRU00339"/>
    </source>
</evidence>
<dbReference type="Pfam" id="PF00069">
    <property type="entry name" value="Pkinase"/>
    <property type="match status" value="1"/>
</dbReference>
<dbReference type="PROSITE" id="PS50005">
    <property type="entry name" value="TPR"/>
    <property type="match status" value="3"/>
</dbReference>
<dbReference type="GO" id="GO:0004674">
    <property type="term" value="F:protein serine/threonine kinase activity"/>
    <property type="evidence" value="ECO:0007669"/>
    <property type="project" value="UniProtKB-EC"/>
</dbReference>
<feature type="repeat" description="TPR" evidence="5">
    <location>
        <begin position="797"/>
        <end position="830"/>
    </location>
</feature>
<dbReference type="PANTHER" id="PTHR43289">
    <property type="entry name" value="MITOGEN-ACTIVATED PROTEIN KINASE KINASE KINASE 20-RELATED"/>
    <property type="match status" value="1"/>
</dbReference>
<dbReference type="Pfam" id="PF13374">
    <property type="entry name" value="TPR_10"/>
    <property type="match status" value="1"/>
</dbReference>
<dbReference type="InterPro" id="IPR017441">
    <property type="entry name" value="Protein_kinase_ATP_BS"/>
</dbReference>
<dbReference type="Proteomes" id="UP001291309">
    <property type="component" value="Unassembled WGS sequence"/>
</dbReference>
<dbReference type="Gene3D" id="1.25.40.10">
    <property type="entry name" value="Tetratricopeptide repeat domain"/>
    <property type="match status" value="2"/>
</dbReference>
<feature type="compositionally biased region" description="Low complexity" evidence="7">
    <location>
        <begin position="253"/>
        <end position="265"/>
    </location>
</feature>
<dbReference type="Gene3D" id="3.30.200.20">
    <property type="entry name" value="Phosphorylase Kinase, domain 1"/>
    <property type="match status" value="1"/>
</dbReference>
<evidence type="ECO:0000256" key="6">
    <source>
        <dbReference type="PROSITE-ProRule" id="PRU10141"/>
    </source>
</evidence>
<keyword evidence="5" id="KW-0802">TPR repeat</keyword>
<dbReference type="InterPro" id="IPR011009">
    <property type="entry name" value="Kinase-like_dom_sf"/>
</dbReference>
<feature type="domain" description="Protein kinase" evidence="8">
    <location>
        <begin position="24"/>
        <end position="328"/>
    </location>
</feature>
<evidence type="ECO:0000256" key="3">
    <source>
        <dbReference type="ARBA" id="ARBA00022777"/>
    </source>
</evidence>
<dbReference type="SUPFAM" id="SSF48452">
    <property type="entry name" value="TPR-like"/>
    <property type="match status" value="3"/>
</dbReference>
<keyword evidence="2 6" id="KW-0547">Nucleotide-binding</keyword>
<sequence>MEHQPPAPPSPGRQPRRGETVGRYLILERVGEGGMGVVYAAWDPDLGRRVAIKLLRTDKQQIDGPTRGQARLLREAQAMARVSHPNVISVYDVGTLDDSVFVAMEFVDGNTLKKWLKEKPRSWSEVLDTYLAAGRGLSGAHAVGLVHRDFKPDNVLIGKDGRIRVTDFGLARLENDEEAGARRATLPEMAAIPDGAELAQLTQDGLVVGTLSYMAPEQRRGAPPDARSDQFSFCVALYWGLYGVRPFDRQRSPSRGGESSPGSSQKGTQRDSQRTLNPRPVNAATGAFEPPEDSKVPRYLWRVLMRGLAPEPEKRFASMEALLAQLEYQPRRTRRVAAAAALVLAASAGGGTWYARQAARSQELLCTGAEQKLVDIWDEPSRRRVTESLVATGQPQAANVATQVSSMLDAYARGWVEASTEACRATRLRGEQTEALMSLRVVCLERRLQDLKAVTGVLATADADLLGKAADTVSLLPSVRGCENVDALSQVEPAPDAPQTREEIERLSGELAQLKALTDAGRYEQGLKVAEPAVKAASALGYRPLVAEATLRHGWLLARRNELAPAERHLFEALSTAFAARSDEVVARAATMLVFVVGFDRKRFDTTLQWSQLAQSALVRLSHPPDIESELLNNLGVAYLRQNRQPEALTAFQKSLELVERHLGPEHARRANVLGNIGIVHRKEGRFAEASRAISDALALRERLSGADHPLAANLHYALAQTHLSLNDFEKSLGHARRALEINLATFGPEHLQVGGTYDVVGEAYLGKGQYREARESYQKALAIKEKALGKTHVDLSYSATGLAQSYLKLNEPARALPLFERVLALAPPGQRGDAYLGMAQALDTRGPQRSQALERARKARAEYEQAKDAEGVAKVDAWLAKHPGVAGRSL</sequence>
<keyword evidence="3 9" id="KW-0418">Kinase</keyword>
<keyword evidence="10" id="KW-1185">Reference proteome</keyword>
<dbReference type="Gene3D" id="1.10.510.10">
    <property type="entry name" value="Transferase(Phosphotransferase) domain 1"/>
    <property type="match status" value="1"/>
</dbReference>
<feature type="region of interest" description="Disordered" evidence="7">
    <location>
        <begin position="249"/>
        <end position="292"/>
    </location>
</feature>
<dbReference type="CDD" id="cd14014">
    <property type="entry name" value="STKc_PknB_like"/>
    <property type="match status" value="1"/>
</dbReference>
<evidence type="ECO:0000313" key="10">
    <source>
        <dbReference type="Proteomes" id="UP001291309"/>
    </source>
</evidence>
<dbReference type="SUPFAM" id="SSF56112">
    <property type="entry name" value="Protein kinase-like (PK-like)"/>
    <property type="match status" value="1"/>
</dbReference>
<evidence type="ECO:0000259" key="8">
    <source>
        <dbReference type="PROSITE" id="PS50011"/>
    </source>
</evidence>
<dbReference type="PROSITE" id="PS00108">
    <property type="entry name" value="PROTEIN_KINASE_ST"/>
    <property type="match status" value="1"/>
</dbReference>
<gene>
    <name evidence="9" type="ORF">SYV04_13980</name>
</gene>
<feature type="repeat" description="TPR" evidence="5">
    <location>
        <begin position="629"/>
        <end position="662"/>
    </location>
</feature>
<evidence type="ECO:0000313" key="9">
    <source>
        <dbReference type="EMBL" id="MDY7227517.1"/>
    </source>
</evidence>
<dbReference type="InterPro" id="IPR000719">
    <property type="entry name" value="Prot_kinase_dom"/>
</dbReference>
<feature type="binding site" evidence="6">
    <location>
        <position position="53"/>
    </location>
    <ligand>
        <name>ATP</name>
        <dbReference type="ChEBI" id="CHEBI:30616"/>
    </ligand>
</feature>
<evidence type="ECO:0000256" key="4">
    <source>
        <dbReference type="ARBA" id="ARBA00022840"/>
    </source>
</evidence>
<dbReference type="Pfam" id="PF13424">
    <property type="entry name" value="TPR_12"/>
    <property type="match status" value="2"/>
</dbReference>
<keyword evidence="1 9" id="KW-0808">Transferase</keyword>
<keyword evidence="4 6" id="KW-0067">ATP-binding</keyword>
<dbReference type="InterPro" id="IPR019734">
    <property type="entry name" value="TPR_rpt"/>
</dbReference>
<dbReference type="PROSITE" id="PS50011">
    <property type="entry name" value="PROTEIN_KINASE_DOM"/>
    <property type="match status" value="1"/>
</dbReference>
<dbReference type="PROSITE" id="PS00107">
    <property type="entry name" value="PROTEIN_KINASE_ATP"/>
    <property type="match status" value="1"/>
</dbReference>
<dbReference type="InterPro" id="IPR008271">
    <property type="entry name" value="Ser/Thr_kinase_AS"/>
</dbReference>
<evidence type="ECO:0000256" key="7">
    <source>
        <dbReference type="SAM" id="MobiDB-lite"/>
    </source>
</evidence>
<name>A0ABU5H400_9BACT</name>
<evidence type="ECO:0000256" key="1">
    <source>
        <dbReference type="ARBA" id="ARBA00022679"/>
    </source>
</evidence>
<dbReference type="EC" id="2.7.11.1" evidence="9"/>
<organism evidence="9 10">
    <name type="scientific">Hyalangium rubrum</name>
    <dbReference type="NCBI Taxonomy" id="3103134"/>
    <lineage>
        <taxon>Bacteria</taxon>
        <taxon>Pseudomonadati</taxon>
        <taxon>Myxococcota</taxon>
        <taxon>Myxococcia</taxon>
        <taxon>Myxococcales</taxon>
        <taxon>Cystobacterineae</taxon>
        <taxon>Archangiaceae</taxon>
        <taxon>Hyalangium</taxon>
    </lineage>
</organism>
<comment type="caution">
    <text evidence="9">The sequence shown here is derived from an EMBL/GenBank/DDBJ whole genome shotgun (WGS) entry which is preliminary data.</text>
</comment>